<dbReference type="RefSeq" id="WP_180154902.1">
    <property type="nucleotide sequence ID" value="NZ_JACCEM010000004.1"/>
</dbReference>
<comment type="caution">
    <text evidence="1">The sequence shown here is derived from an EMBL/GenBank/DDBJ whole genome shotgun (WGS) entry which is preliminary data.</text>
</comment>
<organism evidence="1 2">
    <name type="scientific">Parapusillimonas granuli</name>
    <dbReference type="NCBI Taxonomy" id="380911"/>
    <lineage>
        <taxon>Bacteria</taxon>
        <taxon>Pseudomonadati</taxon>
        <taxon>Pseudomonadota</taxon>
        <taxon>Betaproteobacteria</taxon>
        <taxon>Burkholderiales</taxon>
        <taxon>Alcaligenaceae</taxon>
        <taxon>Parapusillimonas</taxon>
    </lineage>
</organism>
<gene>
    <name evidence="1" type="ORF">H0A72_07800</name>
</gene>
<evidence type="ECO:0000313" key="1">
    <source>
        <dbReference type="EMBL" id="NYT49211.1"/>
    </source>
</evidence>
<keyword evidence="2" id="KW-1185">Reference proteome</keyword>
<proteinExistence type="predicted"/>
<dbReference type="EMBL" id="JACCEM010000004">
    <property type="protein sequence ID" value="NYT49211.1"/>
    <property type="molecule type" value="Genomic_DNA"/>
</dbReference>
<dbReference type="AlphaFoldDB" id="A0A853G3A1"/>
<dbReference type="Proteomes" id="UP000559809">
    <property type="component" value="Unassembled WGS sequence"/>
</dbReference>
<name>A0A853G3A1_9BURK</name>
<sequence>MSACANMSDTPPGASLQDVEARYGKADYSCPVGQGGQRLIWTQQPYGQYAWTAVADASGKIDRIVPALTDARFRALDTGSWTPEQVRCEFGPPAEVSLIGLPGARQVVWSYRYKQDGVWNSLMYVYFGADGRRVTRHHAGPDPMFDPIEPGTFW</sequence>
<accession>A0A853G3A1</accession>
<evidence type="ECO:0008006" key="3">
    <source>
        <dbReference type="Google" id="ProtNLM"/>
    </source>
</evidence>
<reference evidence="1 2" key="1">
    <citation type="submission" date="2020-07" db="EMBL/GenBank/DDBJ databases">
        <title>Taxonomic revisions and descriptions of new bacterial species based on genomic comparisons in the high-G+C-content subgroup of the family Alcaligenaceae.</title>
        <authorList>
            <person name="Szabo A."/>
            <person name="Felfoldi T."/>
        </authorList>
    </citation>
    <scope>NUCLEOTIDE SEQUENCE [LARGE SCALE GENOMIC DNA]</scope>
    <source>
        <strain evidence="1 2">LMG 24012</strain>
    </source>
</reference>
<protein>
    <recommendedName>
        <fullName evidence="3">Lipoprotein</fullName>
    </recommendedName>
</protein>
<evidence type="ECO:0000313" key="2">
    <source>
        <dbReference type="Proteomes" id="UP000559809"/>
    </source>
</evidence>